<accession>A0A0R1WYE8</accession>
<organism evidence="2 3">
    <name type="scientific">Ligilactobacillus hayakitensis DSM 18933 = JCM 14209</name>
    <dbReference type="NCBI Taxonomy" id="1423755"/>
    <lineage>
        <taxon>Bacteria</taxon>
        <taxon>Bacillati</taxon>
        <taxon>Bacillota</taxon>
        <taxon>Bacilli</taxon>
        <taxon>Lactobacillales</taxon>
        <taxon>Lactobacillaceae</taxon>
        <taxon>Ligilactobacillus</taxon>
    </lineage>
</organism>
<dbReference type="STRING" id="1423755.FC40_GL001241"/>
<dbReference type="EMBL" id="AZGD01000025">
    <property type="protein sequence ID" value="KRM19942.1"/>
    <property type="molecule type" value="Genomic_DNA"/>
</dbReference>
<comment type="caution">
    <text evidence="2">The sequence shown here is derived from an EMBL/GenBank/DDBJ whole genome shotgun (WGS) entry which is preliminary data.</text>
</comment>
<protein>
    <submittedName>
        <fullName evidence="2">Uncharacterized protein</fullName>
    </submittedName>
</protein>
<evidence type="ECO:0000313" key="2">
    <source>
        <dbReference type="EMBL" id="KRM19942.1"/>
    </source>
</evidence>
<name>A0A0R1WYE8_9LACO</name>
<dbReference type="AlphaFoldDB" id="A0A0R1WYE8"/>
<keyword evidence="1" id="KW-0812">Transmembrane</keyword>
<evidence type="ECO:0000256" key="1">
    <source>
        <dbReference type="SAM" id="Phobius"/>
    </source>
</evidence>
<gene>
    <name evidence="2" type="ORF">FC40_GL001241</name>
</gene>
<keyword evidence="3" id="KW-1185">Reference proteome</keyword>
<keyword evidence="1" id="KW-0472">Membrane</keyword>
<dbReference type="PATRIC" id="fig|1423755.3.peg.1312"/>
<reference evidence="2 3" key="1">
    <citation type="journal article" date="2015" name="Genome Announc.">
        <title>Expanding the biotechnology potential of lactobacilli through comparative genomics of 213 strains and associated genera.</title>
        <authorList>
            <person name="Sun Z."/>
            <person name="Harris H.M."/>
            <person name="McCann A."/>
            <person name="Guo C."/>
            <person name="Argimon S."/>
            <person name="Zhang W."/>
            <person name="Yang X."/>
            <person name="Jeffery I.B."/>
            <person name="Cooney J.C."/>
            <person name="Kagawa T.F."/>
            <person name="Liu W."/>
            <person name="Song Y."/>
            <person name="Salvetti E."/>
            <person name="Wrobel A."/>
            <person name="Rasinkangas P."/>
            <person name="Parkhill J."/>
            <person name="Rea M.C."/>
            <person name="O'Sullivan O."/>
            <person name="Ritari J."/>
            <person name="Douillard F.P."/>
            <person name="Paul Ross R."/>
            <person name="Yang R."/>
            <person name="Briner A.E."/>
            <person name="Felis G.E."/>
            <person name="de Vos W.M."/>
            <person name="Barrangou R."/>
            <person name="Klaenhammer T.R."/>
            <person name="Caufield P.W."/>
            <person name="Cui Y."/>
            <person name="Zhang H."/>
            <person name="O'Toole P.W."/>
        </authorList>
    </citation>
    <scope>NUCLEOTIDE SEQUENCE [LARGE SCALE GENOMIC DNA]</scope>
    <source>
        <strain evidence="2 3">DSM 18933</strain>
    </source>
</reference>
<proteinExistence type="predicted"/>
<feature type="transmembrane region" description="Helical" evidence="1">
    <location>
        <begin position="126"/>
        <end position="150"/>
    </location>
</feature>
<feature type="transmembrane region" description="Helical" evidence="1">
    <location>
        <begin position="199"/>
        <end position="224"/>
    </location>
</feature>
<dbReference type="Proteomes" id="UP000051054">
    <property type="component" value="Unassembled WGS sequence"/>
</dbReference>
<feature type="transmembrane region" description="Helical" evidence="1">
    <location>
        <begin position="162"/>
        <end position="187"/>
    </location>
</feature>
<sequence>MELLIKSFIDSEKNENLAEILKQISDNKFICKNYSEISQVIYALKNDEFTKLINYFGLKSRNDVNHFDGVVDSLSISNKDRDNLQHFGRHIELSCMQRRYIEKITEDVTEEAETARRKVQKIYSEFVGILGVFTALSFALMGSVQVFGNILNNVTDPNRKTIGFVLVVAGIYMILIYFVVMTLFIGMKKIFGIDGEYRFNFKFTGCMLVVSVFLILIGVIGVYFI</sequence>
<keyword evidence="1" id="KW-1133">Transmembrane helix</keyword>
<dbReference type="eggNOG" id="ENOG5032MW8">
    <property type="taxonomic scope" value="Bacteria"/>
</dbReference>
<evidence type="ECO:0000313" key="3">
    <source>
        <dbReference type="Proteomes" id="UP000051054"/>
    </source>
</evidence>